<comment type="catalytic activity">
    <reaction evidence="8">
        <text>L-tyrosyl-[protein] + ATP = O-phospho-L-tyrosyl-[protein] + ADP + H(+)</text>
        <dbReference type="Rhea" id="RHEA:10596"/>
        <dbReference type="Rhea" id="RHEA-COMP:10136"/>
        <dbReference type="Rhea" id="RHEA-COMP:20101"/>
        <dbReference type="ChEBI" id="CHEBI:15378"/>
        <dbReference type="ChEBI" id="CHEBI:30616"/>
        <dbReference type="ChEBI" id="CHEBI:46858"/>
        <dbReference type="ChEBI" id="CHEBI:61978"/>
        <dbReference type="ChEBI" id="CHEBI:456216"/>
        <dbReference type="EC" id="2.7.10.2"/>
    </reaction>
</comment>
<dbReference type="Gene3D" id="3.40.50.300">
    <property type="entry name" value="P-loop containing nucleotide triphosphate hydrolases"/>
    <property type="match status" value="1"/>
</dbReference>
<dbReference type="Proteomes" id="UP000514716">
    <property type="component" value="Chromosome"/>
</dbReference>
<keyword evidence="11" id="KW-1185">Reference proteome</keyword>
<dbReference type="InterPro" id="IPR050445">
    <property type="entry name" value="Bact_polysacc_biosynth/exp"/>
</dbReference>
<evidence type="ECO:0000256" key="4">
    <source>
        <dbReference type="ARBA" id="ARBA00022741"/>
    </source>
</evidence>
<protein>
    <recommendedName>
        <fullName evidence="2">non-specific protein-tyrosine kinase</fullName>
        <ecNumber evidence="2">2.7.10.2</ecNumber>
    </recommendedName>
</protein>
<dbReference type="FunFam" id="3.40.50.300:FF:000527">
    <property type="entry name" value="Tyrosine-protein kinase etk"/>
    <property type="match status" value="1"/>
</dbReference>
<dbReference type="PANTHER" id="PTHR32309">
    <property type="entry name" value="TYROSINE-PROTEIN KINASE"/>
    <property type="match status" value="1"/>
</dbReference>
<dbReference type="GO" id="GO:0005886">
    <property type="term" value="C:plasma membrane"/>
    <property type="evidence" value="ECO:0007669"/>
    <property type="project" value="TreeGrafter"/>
</dbReference>
<evidence type="ECO:0000313" key="10">
    <source>
        <dbReference type="EMBL" id="QMT16613.1"/>
    </source>
</evidence>
<dbReference type="Pfam" id="PF13614">
    <property type="entry name" value="AAA_31"/>
    <property type="match status" value="1"/>
</dbReference>
<reference evidence="10 11" key="1">
    <citation type="submission" date="2020-07" db="EMBL/GenBank/DDBJ databases">
        <title>Screening of a cold-adapted Planococcus bacterium producing protease in traditional shrimp paste and protease identification by genome sequencing.</title>
        <authorList>
            <person name="Gao R."/>
            <person name="Leng W."/>
            <person name="Chu Q."/>
            <person name="Wu X."/>
            <person name="Liu H."/>
            <person name="Li X."/>
        </authorList>
    </citation>
    <scope>NUCLEOTIDE SEQUENCE [LARGE SCALE GENOMIC DNA]</scope>
    <source>
        <strain evidence="10 11">XJ11</strain>
    </source>
</reference>
<name>A0A7D7MDM2_PLAMR</name>
<evidence type="ECO:0000256" key="6">
    <source>
        <dbReference type="ARBA" id="ARBA00022840"/>
    </source>
</evidence>
<keyword evidence="6" id="KW-0067">ATP-binding</keyword>
<organism evidence="10 11">
    <name type="scientific">Planococcus maritimus</name>
    <dbReference type="NCBI Taxonomy" id="192421"/>
    <lineage>
        <taxon>Bacteria</taxon>
        <taxon>Bacillati</taxon>
        <taxon>Bacillota</taxon>
        <taxon>Bacilli</taxon>
        <taxon>Bacillales</taxon>
        <taxon>Caryophanaceae</taxon>
        <taxon>Planococcus</taxon>
    </lineage>
</organism>
<evidence type="ECO:0000256" key="8">
    <source>
        <dbReference type="ARBA" id="ARBA00051245"/>
    </source>
</evidence>
<dbReference type="AlphaFoldDB" id="A0A7D7MDM2"/>
<evidence type="ECO:0000256" key="1">
    <source>
        <dbReference type="ARBA" id="ARBA00007316"/>
    </source>
</evidence>
<keyword evidence="7" id="KW-0829">Tyrosine-protein kinase</keyword>
<keyword evidence="5 10" id="KW-0418">Kinase</keyword>
<evidence type="ECO:0000256" key="5">
    <source>
        <dbReference type="ARBA" id="ARBA00022777"/>
    </source>
</evidence>
<dbReference type="GO" id="GO:0042802">
    <property type="term" value="F:identical protein binding"/>
    <property type="evidence" value="ECO:0007669"/>
    <property type="project" value="UniProtKB-ARBA"/>
</dbReference>
<feature type="domain" description="AAA" evidence="9">
    <location>
        <begin position="60"/>
        <end position="178"/>
    </location>
</feature>
<dbReference type="GO" id="GO:0004715">
    <property type="term" value="F:non-membrane spanning protein tyrosine kinase activity"/>
    <property type="evidence" value="ECO:0007669"/>
    <property type="project" value="UniProtKB-EC"/>
</dbReference>
<sequence>MRMLNQTASKRPLARKLVARIKPNSLISEQYRTIRTTINFSLPGNEMKTLLFTSASKEEGKSTTSANMAIVFAESGKKVLLVDADMRKPTLHHTFHLNNHMGLANLLIGKGELEQSVRDSGIQGLELLTSGQIPHNPAELLDSPMLDRLIEKMKERYDLIIFDSPPILSVSDSKIMANKCDGTVLVVNTGKTEKQSAIKARDSLTTSKAYIVGVVMNNYKLSKDHYYSYEYNS</sequence>
<dbReference type="NCBIfam" id="TIGR01007">
    <property type="entry name" value="eps_fam"/>
    <property type="match status" value="1"/>
</dbReference>
<dbReference type="PANTHER" id="PTHR32309:SF13">
    <property type="entry name" value="FERRIC ENTEROBACTIN TRANSPORT PROTEIN FEPE"/>
    <property type="match status" value="1"/>
</dbReference>
<dbReference type="InterPro" id="IPR005702">
    <property type="entry name" value="Wzc-like_C"/>
</dbReference>
<gene>
    <name evidence="10" type="ORF">H1Q58_11595</name>
</gene>
<accession>A0A7D7MDM2</accession>
<dbReference type="KEGG" id="pdec:H1Q58_11595"/>
<dbReference type="InterPro" id="IPR025669">
    <property type="entry name" value="AAA_dom"/>
</dbReference>
<dbReference type="SUPFAM" id="SSF52540">
    <property type="entry name" value="P-loop containing nucleoside triphosphate hydrolases"/>
    <property type="match status" value="1"/>
</dbReference>
<evidence type="ECO:0000256" key="2">
    <source>
        <dbReference type="ARBA" id="ARBA00011903"/>
    </source>
</evidence>
<dbReference type="EMBL" id="CP059540">
    <property type="protein sequence ID" value="QMT16613.1"/>
    <property type="molecule type" value="Genomic_DNA"/>
</dbReference>
<proteinExistence type="inferred from homology"/>
<dbReference type="CDD" id="cd05387">
    <property type="entry name" value="BY-kinase"/>
    <property type="match status" value="1"/>
</dbReference>
<dbReference type="EC" id="2.7.10.2" evidence="2"/>
<keyword evidence="3" id="KW-0808">Transferase</keyword>
<evidence type="ECO:0000256" key="3">
    <source>
        <dbReference type="ARBA" id="ARBA00022679"/>
    </source>
</evidence>
<evidence type="ECO:0000313" key="11">
    <source>
        <dbReference type="Proteomes" id="UP000514716"/>
    </source>
</evidence>
<dbReference type="GO" id="GO:0005524">
    <property type="term" value="F:ATP binding"/>
    <property type="evidence" value="ECO:0007669"/>
    <property type="project" value="UniProtKB-KW"/>
</dbReference>
<evidence type="ECO:0000256" key="7">
    <source>
        <dbReference type="ARBA" id="ARBA00023137"/>
    </source>
</evidence>
<keyword evidence="4" id="KW-0547">Nucleotide-binding</keyword>
<dbReference type="InterPro" id="IPR027417">
    <property type="entry name" value="P-loop_NTPase"/>
</dbReference>
<comment type="similarity">
    <text evidence="1">Belongs to the CpsD/CapB family.</text>
</comment>
<evidence type="ECO:0000259" key="9">
    <source>
        <dbReference type="Pfam" id="PF13614"/>
    </source>
</evidence>